<dbReference type="PANTHER" id="PTHR33099">
    <property type="entry name" value="FE2OG DIOXYGENASE DOMAIN-CONTAINING PROTEIN"/>
    <property type="match status" value="1"/>
</dbReference>
<keyword evidence="1" id="KW-1133">Transmembrane helix</keyword>
<keyword evidence="3" id="KW-1185">Reference proteome</keyword>
<dbReference type="OrthoDB" id="27483at2759"/>
<gene>
    <name evidence="2" type="ORF">RFI_36266</name>
</gene>
<feature type="transmembrane region" description="Helical" evidence="1">
    <location>
        <begin position="401"/>
        <end position="426"/>
    </location>
</feature>
<dbReference type="Proteomes" id="UP000023152">
    <property type="component" value="Unassembled WGS sequence"/>
</dbReference>
<dbReference type="PANTHER" id="PTHR33099:SF11">
    <property type="entry name" value="FE2OG DIOXYGENASE DOMAIN-CONTAINING PROTEIN"/>
    <property type="match status" value="1"/>
</dbReference>
<comment type="caution">
    <text evidence="2">The sequence shown here is derived from an EMBL/GenBank/DDBJ whole genome shotgun (WGS) entry which is preliminary data.</text>
</comment>
<evidence type="ECO:0000313" key="3">
    <source>
        <dbReference type="Proteomes" id="UP000023152"/>
    </source>
</evidence>
<accession>X6LHS6</accession>
<keyword evidence="1" id="KW-0812">Transmembrane</keyword>
<evidence type="ECO:0000313" key="2">
    <source>
        <dbReference type="EMBL" id="ETO01174.1"/>
    </source>
</evidence>
<proteinExistence type="predicted"/>
<dbReference type="EMBL" id="ASPP01039005">
    <property type="protein sequence ID" value="ETO01174.1"/>
    <property type="molecule type" value="Genomic_DNA"/>
</dbReference>
<dbReference type="Gene3D" id="2.60.120.620">
    <property type="entry name" value="q2cbj1_9rhob like domain"/>
    <property type="match status" value="1"/>
</dbReference>
<protein>
    <recommendedName>
        <fullName evidence="4">Prolyl 4-hydroxylase alpha subunit Fe(2+) 2OG dioxygenase domain-containing protein</fullName>
    </recommendedName>
</protein>
<sequence length="427" mass="49499">NHPNQKKKKKQYNASFTKKKLEEYEYTNDENIEFPIVNIPSLGDFANPLTFPIKDKVLSKIIEISTESPYGHGTETKIGKEVRKVVELNSGQFGLKMFWLSSLNNPILRKIQLELAMHIEFITAVPYKFLVYEASDFFNHHVNTKYQKGHFGTLLLSLPTEEGLEGGSLVLSFEGKNVEWNPSQEEKSDGALQMDWLAFYTDISYEIKPATKGRRVMIDFNLIVPTKFQDDLKYFKASSKIETSSISLNDKRVLMDFFFLLCKVKNKLTALTELNKVAETLLQCVYVLFKLDLYQEIVDLIITMANDYRVIDEIKKLLSVNVYSRQKTIGNRAVCVVFSHSYTGHKMEKCEFNRANLKGRDIAIYKILSQVFHSFVTCCKINLEIDEFESDHDNNDIKCTFLFVCFFYWLKLFPCAYVNGLIYVWID</sequence>
<dbReference type="AlphaFoldDB" id="X6LHS6"/>
<reference evidence="2 3" key="1">
    <citation type="journal article" date="2013" name="Curr. Biol.">
        <title>The Genome of the Foraminiferan Reticulomyxa filosa.</title>
        <authorList>
            <person name="Glockner G."/>
            <person name="Hulsmann N."/>
            <person name="Schleicher M."/>
            <person name="Noegel A.A."/>
            <person name="Eichinger L."/>
            <person name="Gallinger C."/>
            <person name="Pawlowski J."/>
            <person name="Sierra R."/>
            <person name="Euteneuer U."/>
            <person name="Pillet L."/>
            <person name="Moustafa A."/>
            <person name="Platzer M."/>
            <person name="Groth M."/>
            <person name="Szafranski K."/>
            <person name="Schliwa M."/>
        </authorList>
    </citation>
    <scope>NUCLEOTIDE SEQUENCE [LARGE SCALE GENOMIC DNA]</scope>
</reference>
<keyword evidence="1" id="KW-0472">Membrane</keyword>
<name>X6LHS6_RETFI</name>
<organism evidence="2 3">
    <name type="scientific">Reticulomyxa filosa</name>
    <dbReference type="NCBI Taxonomy" id="46433"/>
    <lineage>
        <taxon>Eukaryota</taxon>
        <taxon>Sar</taxon>
        <taxon>Rhizaria</taxon>
        <taxon>Retaria</taxon>
        <taxon>Foraminifera</taxon>
        <taxon>Monothalamids</taxon>
        <taxon>Reticulomyxidae</taxon>
        <taxon>Reticulomyxa</taxon>
    </lineage>
</organism>
<feature type="non-terminal residue" evidence="2">
    <location>
        <position position="1"/>
    </location>
</feature>
<evidence type="ECO:0008006" key="4">
    <source>
        <dbReference type="Google" id="ProtNLM"/>
    </source>
</evidence>
<evidence type="ECO:0000256" key="1">
    <source>
        <dbReference type="SAM" id="Phobius"/>
    </source>
</evidence>